<dbReference type="PRINTS" id="PR00926">
    <property type="entry name" value="MITOCARRIER"/>
</dbReference>
<dbReference type="Pfam" id="PF00153">
    <property type="entry name" value="Mito_carr"/>
    <property type="match status" value="3"/>
</dbReference>
<dbReference type="AlphaFoldDB" id="A0A439D9I7"/>
<dbReference type="EMBL" id="RYZI01000091">
    <property type="protein sequence ID" value="RWA11071.1"/>
    <property type="molecule type" value="Genomic_DNA"/>
</dbReference>
<dbReference type="SUPFAM" id="SSF52080">
    <property type="entry name" value="Ribosomal proteins L15p and L18e"/>
    <property type="match status" value="1"/>
</dbReference>
<dbReference type="GO" id="GO:0005840">
    <property type="term" value="C:ribosome"/>
    <property type="evidence" value="ECO:0007669"/>
    <property type="project" value="UniProtKB-KW"/>
</dbReference>
<dbReference type="Gene3D" id="3.100.10.10">
    <property type="match status" value="1"/>
</dbReference>
<evidence type="ECO:0000256" key="11">
    <source>
        <dbReference type="ARBA" id="ARBA00023128"/>
    </source>
</evidence>
<evidence type="ECO:0000256" key="8">
    <source>
        <dbReference type="ARBA" id="ARBA00022792"/>
    </source>
</evidence>
<dbReference type="GO" id="GO:0006412">
    <property type="term" value="P:translation"/>
    <property type="evidence" value="ECO:0007669"/>
    <property type="project" value="InterPro"/>
</dbReference>
<dbReference type="Pfam" id="PF17135">
    <property type="entry name" value="Ribosomal_L18"/>
    <property type="match status" value="1"/>
</dbReference>
<evidence type="ECO:0000256" key="2">
    <source>
        <dbReference type="ARBA" id="ARBA00004448"/>
    </source>
</evidence>
<evidence type="ECO:0000256" key="14">
    <source>
        <dbReference type="PROSITE-ProRule" id="PRU00282"/>
    </source>
</evidence>
<feature type="repeat" description="Solcar" evidence="14">
    <location>
        <begin position="128"/>
        <end position="224"/>
    </location>
</feature>
<dbReference type="InterPro" id="IPR036227">
    <property type="entry name" value="Ribosomal_uL15/eL18_sf"/>
</dbReference>
<accession>A0A439D9I7</accession>
<evidence type="ECO:0000256" key="16">
    <source>
        <dbReference type="SAM" id="MobiDB-lite"/>
    </source>
</evidence>
<keyword evidence="13" id="KW-0687">Ribonucleoprotein</keyword>
<comment type="caution">
    <text evidence="18">The sequence shown here is derived from an EMBL/GenBank/DDBJ whole genome shotgun (WGS) entry which is preliminary data.</text>
</comment>
<dbReference type="InterPro" id="IPR002067">
    <property type="entry name" value="MCP"/>
</dbReference>
<feature type="domain" description="Large ribosomal subunit protein uL15/eL18" evidence="17">
    <location>
        <begin position="362"/>
        <end position="531"/>
    </location>
</feature>
<evidence type="ECO:0000256" key="1">
    <source>
        <dbReference type="ARBA" id="ARBA00002238"/>
    </source>
</evidence>
<dbReference type="PROSITE" id="PS50920">
    <property type="entry name" value="SOLCAR"/>
    <property type="match status" value="3"/>
</dbReference>
<evidence type="ECO:0000256" key="10">
    <source>
        <dbReference type="ARBA" id="ARBA00022989"/>
    </source>
</evidence>
<keyword evidence="19" id="KW-1185">Reference proteome</keyword>
<dbReference type="PROSITE" id="PS01106">
    <property type="entry name" value="RIBOSOMAL_L18E"/>
    <property type="match status" value="1"/>
</dbReference>
<keyword evidence="5 15" id="KW-0813">Transport</keyword>
<dbReference type="STRING" id="363999.A0A439D9I7"/>
<comment type="similarity">
    <text evidence="3">Belongs to the eukaryotic ribosomal protein eL18 family.</text>
</comment>
<evidence type="ECO:0000256" key="6">
    <source>
        <dbReference type="ARBA" id="ARBA00022692"/>
    </source>
</evidence>
<feature type="region of interest" description="Disordered" evidence="16">
    <location>
        <begin position="500"/>
        <end position="531"/>
    </location>
</feature>
<evidence type="ECO:0000313" key="18">
    <source>
        <dbReference type="EMBL" id="RWA11071.1"/>
    </source>
</evidence>
<evidence type="ECO:0000256" key="9">
    <source>
        <dbReference type="ARBA" id="ARBA00022980"/>
    </source>
</evidence>
<sequence length="531" mass="58800">MSSISQDTDAVKAKYAPTNKSAQFIDFVSQPVVAAFCAGGVAGAVSRTVVSPLERLKILLQVQSAGHNEYKLSVGKALGKMWKEEGWRGFMRGNGTNCIRIVPYSAVQFGSYNLYRRQFFEREPGTIMSPIERLFCGGIAGVTSVFFTYPLDIVRTRLSIQTASFAALGEVPKDKLPGMWSTMMSMYKSEGGFAALYRGIIPTVAGVAPYVGLNFMTYEFVRKYLTPEGDQNPSAARKLLAGAVSGAVAQTCTYPFDVLRRRFQINTMSGMGYQYKSIGDAVRVIIAQEGRDAGAYVCTTWVGELSTSLLPTSSSKGTMYYLLPSRLLYQVVYLEVVYGKFSSSIDSTNRQQPPQQTADESLSRWSDNVYLKLLVKLYRFLARRTDSNFNKVVLRRLFTSRINRPPVSLSRVKSQITRGDQADKTVVVIGTITDDNRLLEVPKVTIAALRFTATARARILAAGGETLTLDQLALRAPTGSNTLLLRGPKNAREAVKHFGMGPHKNKKPYIQSKGRKFEKARGRRRSRGFKV</sequence>
<proteinExistence type="inferred from homology"/>
<dbReference type="InterPro" id="IPR021132">
    <property type="entry name" value="Ribosomal_eL18/eL18-A/B/_CS"/>
</dbReference>
<dbReference type="InterPro" id="IPR023395">
    <property type="entry name" value="MCP_dom_sf"/>
</dbReference>
<keyword evidence="8" id="KW-0999">Mitochondrion inner membrane</keyword>
<evidence type="ECO:0000256" key="3">
    <source>
        <dbReference type="ARBA" id="ARBA00006815"/>
    </source>
</evidence>
<name>A0A439D9I7_9PEZI</name>
<feature type="compositionally biased region" description="Basic residues" evidence="16">
    <location>
        <begin position="503"/>
        <end position="514"/>
    </location>
</feature>
<dbReference type="GO" id="GO:0005743">
    <property type="term" value="C:mitochondrial inner membrane"/>
    <property type="evidence" value="ECO:0007669"/>
    <property type="project" value="UniProtKB-SubCell"/>
</dbReference>
<feature type="compositionally biased region" description="Basic residues" evidence="16">
    <location>
        <begin position="521"/>
        <end position="531"/>
    </location>
</feature>
<comment type="function">
    <text evidence="1">Mitochondrial transporter that mediates uptake of thiamine pyrophosphate (ThPP) into mitochondria.</text>
</comment>
<dbReference type="SUPFAM" id="SSF103506">
    <property type="entry name" value="Mitochondrial carrier"/>
    <property type="match status" value="1"/>
</dbReference>
<protein>
    <recommendedName>
        <fullName evidence="4">Mitochondrial thiamine pyrophosphate carrier 1</fullName>
    </recommendedName>
</protein>
<dbReference type="InterPro" id="IPR021131">
    <property type="entry name" value="Ribosomal_uL15/eL18"/>
</dbReference>
<dbReference type="Gene3D" id="1.50.40.10">
    <property type="entry name" value="Mitochondrial carrier domain"/>
    <property type="match status" value="1"/>
</dbReference>
<dbReference type="Proteomes" id="UP000286045">
    <property type="component" value="Unassembled WGS sequence"/>
</dbReference>
<evidence type="ECO:0000256" key="12">
    <source>
        <dbReference type="ARBA" id="ARBA00023136"/>
    </source>
</evidence>
<feature type="repeat" description="Solcar" evidence="14">
    <location>
        <begin position="30"/>
        <end position="118"/>
    </location>
</feature>
<evidence type="ECO:0000313" key="19">
    <source>
        <dbReference type="Proteomes" id="UP000286045"/>
    </source>
</evidence>
<keyword evidence="9" id="KW-0689">Ribosomal protein</keyword>
<feature type="repeat" description="Solcar" evidence="14">
    <location>
        <begin position="233"/>
        <end position="322"/>
    </location>
</feature>
<keyword evidence="6 14" id="KW-0812">Transmembrane</keyword>
<organism evidence="18 19">
    <name type="scientific">Xylaria grammica</name>
    <dbReference type="NCBI Taxonomy" id="363999"/>
    <lineage>
        <taxon>Eukaryota</taxon>
        <taxon>Fungi</taxon>
        <taxon>Dikarya</taxon>
        <taxon>Ascomycota</taxon>
        <taxon>Pezizomycotina</taxon>
        <taxon>Sordariomycetes</taxon>
        <taxon>Xylariomycetidae</taxon>
        <taxon>Xylariales</taxon>
        <taxon>Xylariaceae</taxon>
        <taxon>Xylaria</taxon>
    </lineage>
</organism>
<evidence type="ECO:0000256" key="13">
    <source>
        <dbReference type="ARBA" id="ARBA00023274"/>
    </source>
</evidence>
<comment type="similarity">
    <text evidence="15">Belongs to the mitochondrial carrier (TC 2.A.29) family.</text>
</comment>
<keyword evidence="7" id="KW-0677">Repeat</keyword>
<comment type="subcellular location">
    <subcellularLocation>
        <location evidence="2">Mitochondrion inner membrane</location>
        <topology evidence="2">Multi-pass membrane protein</topology>
    </subcellularLocation>
</comment>
<evidence type="ECO:0000256" key="5">
    <source>
        <dbReference type="ARBA" id="ARBA00022448"/>
    </source>
</evidence>
<evidence type="ECO:0000256" key="4">
    <source>
        <dbReference type="ARBA" id="ARBA00021935"/>
    </source>
</evidence>
<dbReference type="PANTHER" id="PTHR24089">
    <property type="entry name" value="SOLUTE CARRIER FAMILY 25"/>
    <property type="match status" value="1"/>
</dbReference>
<reference evidence="18 19" key="1">
    <citation type="submission" date="2018-12" db="EMBL/GenBank/DDBJ databases">
        <title>Draft genome sequence of Xylaria grammica IHI A82.</title>
        <authorList>
            <person name="Buettner E."/>
            <person name="Kellner H."/>
        </authorList>
    </citation>
    <scope>NUCLEOTIDE SEQUENCE [LARGE SCALE GENOMIC DNA]</scope>
    <source>
        <strain evidence="18 19">IHI A82</strain>
    </source>
</reference>
<dbReference type="GO" id="GO:0055085">
    <property type="term" value="P:transmembrane transport"/>
    <property type="evidence" value="ECO:0007669"/>
    <property type="project" value="InterPro"/>
</dbReference>
<dbReference type="GO" id="GO:0003735">
    <property type="term" value="F:structural constituent of ribosome"/>
    <property type="evidence" value="ECO:0007669"/>
    <property type="project" value="InterPro"/>
</dbReference>
<evidence type="ECO:0000259" key="17">
    <source>
        <dbReference type="Pfam" id="PF17135"/>
    </source>
</evidence>
<gene>
    <name evidence="18" type="ORF">EKO27_g4035</name>
</gene>
<keyword evidence="12 14" id="KW-0472">Membrane</keyword>
<evidence type="ECO:0000256" key="15">
    <source>
        <dbReference type="RuleBase" id="RU000488"/>
    </source>
</evidence>
<dbReference type="FunFam" id="3.100.10.10:FF:000001">
    <property type="entry name" value="60S ribosomal protein L18"/>
    <property type="match status" value="1"/>
</dbReference>
<evidence type="ECO:0000256" key="7">
    <source>
        <dbReference type="ARBA" id="ARBA00022737"/>
    </source>
</evidence>
<dbReference type="InterPro" id="IPR018108">
    <property type="entry name" value="MCP_transmembrane"/>
</dbReference>
<keyword evidence="11" id="KW-0496">Mitochondrion</keyword>
<dbReference type="GO" id="GO:1990904">
    <property type="term" value="C:ribonucleoprotein complex"/>
    <property type="evidence" value="ECO:0007669"/>
    <property type="project" value="UniProtKB-KW"/>
</dbReference>
<keyword evidence="10" id="KW-1133">Transmembrane helix</keyword>